<evidence type="ECO:0000313" key="1">
    <source>
        <dbReference type="EMBL" id="KAK4070010.1"/>
    </source>
</evidence>
<protein>
    <submittedName>
        <fullName evidence="1">Uncharacterized protein</fullName>
    </submittedName>
</protein>
<comment type="caution">
    <text evidence="1">The sequence shown here is derived from an EMBL/GenBank/DDBJ whole genome shotgun (WGS) entry which is preliminary data.</text>
</comment>
<dbReference type="Proteomes" id="UP001287286">
    <property type="component" value="Unassembled WGS sequence"/>
</dbReference>
<evidence type="ECO:0000313" key="2">
    <source>
        <dbReference type="Proteomes" id="UP001287286"/>
    </source>
</evidence>
<name>A0ABR0BDQ2_PURLI</name>
<gene>
    <name evidence="1" type="ORF">Purlil1_13594</name>
</gene>
<sequence length="163" mass="18790">MVRHLITDIAIRCGHINEVTIKECNHHPKCSRRFESHVELKPELCRNCKEESRFHIHFRRLSDSKSLKRYWSMRYLFGDKSIRGPFTISAQEVVDAVDVPDWKTVWHNQILHCINNAKNGAMTVFMTGLQEILVDEMDVQGGDFVKEAVRRVADDADQAAPTG</sequence>
<proteinExistence type="predicted"/>
<accession>A0ABR0BDQ2</accession>
<dbReference type="EMBL" id="JAWRVI010000252">
    <property type="protein sequence ID" value="KAK4070010.1"/>
    <property type="molecule type" value="Genomic_DNA"/>
</dbReference>
<keyword evidence="2" id="KW-1185">Reference proteome</keyword>
<reference evidence="1 2" key="1">
    <citation type="journal article" date="2024" name="Microbiol. Resour. Announc.">
        <title>Genome annotations for the ascomycete fungi Trichoderma harzianum, Trichoderma aggressivum, and Purpureocillium lilacinum.</title>
        <authorList>
            <person name="Beijen E.P.W."/>
            <person name="Ohm R.A."/>
        </authorList>
    </citation>
    <scope>NUCLEOTIDE SEQUENCE [LARGE SCALE GENOMIC DNA]</scope>
    <source>
        <strain evidence="1 2">CBS 150709</strain>
    </source>
</reference>
<organism evidence="1 2">
    <name type="scientific">Purpureocillium lilacinum</name>
    <name type="common">Paecilomyces lilacinus</name>
    <dbReference type="NCBI Taxonomy" id="33203"/>
    <lineage>
        <taxon>Eukaryota</taxon>
        <taxon>Fungi</taxon>
        <taxon>Dikarya</taxon>
        <taxon>Ascomycota</taxon>
        <taxon>Pezizomycotina</taxon>
        <taxon>Sordariomycetes</taxon>
        <taxon>Hypocreomycetidae</taxon>
        <taxon>Hypocreales</taxon>
        <taxon>Ophiocordycipitaceae</taxon>
        <taxon>Purpureocillium</taxon>
    </lineage>
</organism>